<dbReference type="SUPFAM" id="SSF53448">
    <property type="entry name" value="Nucleotide-diphospho-sugar transferases"/>
    <property type="match status" value="1"/>
</dbReference>
<accession>A0A1Y1VP18</accession>
<evidence type="ECO:0000313" key="6">
    <source>
        <dbReference type="EMBL" id="ORX61136.1"/>
    </source>
</evidence>
<evidence type="ECO:0000256" key="3">
    <source>
        <dbReference type="ARBA" id="ARBA00022679"/>
    </source>
</evidence>
<dbReference type="Gene3D" id="3.90.550.10">
    <property type="entry name" value="Spore Coat Polysaccharide Biosynthesis Protein SpsA, Chain A"/>
    <property type="match status" value="1"/>
</dbReference>
<comment type="caution">
    <text evidence="6">The sequence shown here is derived from an EMBL/GenBank/DDBJ whole genome shotgun (WGS) entry which is preliminary data.</text>
</comment>
<dbReference type="OrthoDB" id="2122756at2759"/>
<evidence type="ECO:0000256" key="4">
    <source>
        <dbReference type="SAM" id="Phobius"/>
    </source>
</evidence>
<protein>
    <recommendedName>
        <fullName evidence="5">SUEL-type lectin domain-containing protein</fullName>
    </recommendedName>
</protein>
<dbReference type="EMBL" id="MCFH01000001">
    <property type="protein sequence ID" value="ORX61136.1"/>
    <property type="molecule type" value="Genomic_DNA"/>
</dbReference>
<dbReference type="Pfam" id="PF02140">
    <property type="entry name" value="SUEL_Lectin"/>
    <property type="match status" value="1"/>
</dbReference>
<dbReference type="Proteomes" id="UP000193719">
    <property type="component" value="Unassembled WGS sequence"/>
</dbReference>
<proteinExistence type="inferred from homology"/>
<dbReference type="PROSITE" id="PS50228">
    <property type="entry name" value="SUEL_LECTIN"/>
    <property type="match status" value="1"/>
</dbReference>
<dbReference type="CDD" id="cd22823">
    <property type="entry name" value="Gal_Rha_Lectin"/>
    <property type="match status" value="1"/>
</dbReference>
<evidence type="ECO:0000259" key="5">
    <source>
        <dbReference type="PROSITE" id="PS50228"/>
    </source>
</evidence>
<keyword evidence="4" id="KW-0472">Membrane</keyword>
<reference evidence="6 7" key="1">
    <citation type="submission" date="2016-08" db="EMBL/GenBank/DDBJ databases">
        <title>Genomes of anaerobic fungi encode conserved fungal cellulosomes for biomass hydrolysis.</title>
        <authorList>
            <consortium name="DOE Joint Genome Institute"/>
            <person name="Haitjema C.H."/>
            <person name="Gilmore S.P."/>
            <person name="Henske J.K."/>
            <person name="Solomon K.V."/>
            <person name="De Groot R."/>
            <person name="Kuo A."/>
            <person name="Mondo S.J."/>
            <person name="Salamov A.A."/>
            <person name="Labutti K."/>
            <person name="Zhao Z."/>
            <person name="Chiniquy J."/>
            <person name="Barry K."/>
            <person name="Brewer H.M."/>
            <person name="Purvine S.O."/>
            <person name="Wright A.T."/>
            <person name="Boxma B."/>
            <person name="Van Alen T."/>
            <person name="Hackstein J.H."/>
            <person name="Baker S.E."/>
            <person name="Grigoriev I.V."/>
            <person name="O'Malley M.A."/>
        </authorList>
    </citation>
    <scope>NUCLEOTIDE SEQUENCE [LARGE SCALE GENOMIC DNA]</scope>
    <source>
        <strain evidence="7">finn</strain>
    </source>
</reference>
<evidence type="ECO:0000256" key="1">
    <source>
        <dbReference type="ARBA" id="ARBA00005664"/>
    </source>
</evidence>
<evidence type="ECO:0000313" key="7">
    <source>
        <dbReference type="Proteomes" id="UP000193719"/>
    </source>
</evidence>
<comment type="similarity">
    <text evidence="1">Belongs to the glycosyltransferase 34 family.</text>
</comment>
<name>A0A1Y1VP18_9FUNG</name>
<dbReference type="Gene3D" id="2.60.120.740">
    <property type="match status" value="1"/>
</dbReference>
<dbReference type="PANTHER" id="PTHR31306">
    <property type="entry name" value="ALPHA-1,6-MANNOSYLTRANSFERASE MNN11-RELATED"/>
    <property type="match status" value="1"/>
</dbReference>
<keyword evidence="7" id="KW-1185">Reference proteome</keyword>
<dbReference type="InterPro" id="IPR029044">
    <property type="entry name" value="Nucleotide-diphossugar_trans"/>
</dbReference>
<sequence length="522" mass="60879">MGVENLIKKEEGYTLLENDKVNYKNSNVEKIKNIIIAILSTIVIILVIYIGTFNETGADDTLLNDALNKTLNFTETTEQSKNIDINDISINIYKNEKNTTLKIPLPEGFVFVDQKEEKGPITVDREKDDKTKLNIYSYTKKSDDSFYYDNKKFETLEDVKKEKDVYFCELPTNRPPEGYKGYDIVCPTYYSIKVNKVFYGRHANDTKHCNIRYGGEQAKLEDLLVNEECVSEPIEYVKGICEGKDYCTLRPGGSHFTDSCPSKHKYLQVKYECVKKQEIKKEKISIVMFSNIIKVNSIYENAISEFYQYASIHGYVFQFNSFKYDTERQVFFMKLNSILEKMITGLKEKNIDWIFWVDSDVILANPNIRLEAFLPGEGMNKIHLIAADDLNGFNAGTFLIRVHPWSLNFLMRAMSYSYYYPEKGLKYADQSSMNNVLVESKEDDHYIVVPQNWFNSYIGLNKDGDFLLHLAGHVKKDKEAEIYRDHIRSNKKWYSKSNEEMREEVLKYYSLPKEEQHKIKAE</sequence>
<dbReference type="InterPro" id="IPR008630">
    <property type="entry name" value="Glyco_trans_34"/>
</dbReference>
<gene>
    <name evidence="6" type="ORF">BCR36DRAFT_365719</name>
</gene>
<dbReference type="GO" id="GO:0000139">
    <property type="term" value="C:Golgi membrane"/>
    <property type="evidence" value="ECO:0007669"/>
    <property type="project" value="TreeGrafter"/>
</dbReference>
<evidence type="ECO:0000256" key="2">
    <source>
        <dbReference type="ARBA" id="ARBA00022676"/>
    </source>
</evidence>
<feature type="domain" description="SUEL-type lectin" evidence="5">
    <location>
        <begin position="183"/>
        <end position="274"/>
    </location>
</feature>
<dbReference type="InterPro" id="IPR000922">
    <property type="entry name" value="Lectin_gal-bd_dom"/>
</dbReference>
<dbReference type="Pfam" id="PF05637">
    <property type="entry name" value="Glyco_transf_34"/>
    <property type="match status" value="2"/>
</dbReference>
<organism evidence="6 7">
    <name type="scientific">Piromyces finnis</name>
    <dbReference type="NCBI Taxonomy" id="1754191"/>
    <lineage>
        <taxon>Eukaryota</taxon>
        <taxon>Fungi</taxon>
        <taxon>Fungi incertae sedis</taxon>
        <taxon>Chytridiomycota</taxon>
        <taxon>Chytridiomycota incertae sedis</taxon>
        <taxon>Neocallimastigomycetes</taxon>
        <taxon>Neocallimastigales</taxon>
        <taxon>Neocallimastigaceae</taxon>
        <taxon>Piromyces</taxon>
    </lineage>
</organism>
<dbReference type="InterPro" id="IPR043159">
    <property type="entry name" value="Lectin_gal-bd_sf"/>
</dbReference>
<dbReference type="AlphaFoldDB" id="A0A1Y1VP18"/>
<dbReference type="PANTHER" id="PTHR31306:SF8">
    <property type="entry name" value="GLYCOSYLTRANSFERASE FAMILY 34 PROTEIN"/>
    <property type="match status" value="1"/>
</dbReference>
<dbReference type="GO" id="GO:0006487">
    <property type="term" value="P:protein N-linked glycosylation"/>
    <property type="evidence" value="ECO:0007669"/>
    <property type="project" value="TreeGrafter"/>
</dbReference>
<reference evidence="6 7" key="2">
    <citation type="submission" date="2016-08" db="EMBL/GenBank/DDBJ databases">
        <title>Pervasive Adenine N6-methylation of Active Genes in Fungi.</title>
        <authorList>
            <consortium name="DOE Joint Genome Institute"/>
            <person name="Mondo S.J."/>
            <person name="Dannebaum R.O."/>
            <person name="Kuo R.C."/>
            <person name="Labutti K."/>
            <person name="Haridas S."/>
            <person name="Kuo A."/>
            <person name="Salamov A."/>
            <person name="Ahrendt S.R."/>
            <person name="Lipzen A."/>
            <person name="Sullivan W."/>
            <person name="Andreopoulos W.B."/>
            <person name="Clum A."/>
            <person name="Lindquist E."/>
            <person name="Daum C."/>
            <person name="Ramamoorthy G.K."/>
            <person name="Gryganskyi A."/>
            <person name="Culley D."/>
            <person name="Magnuson J.K."/>
            <person name="James T.Y."/>
            <person name="O'Malley M.A."/>
            <person name="Stajich J.E."/>
            <person name="Spatafora J.W."/>
            <person name="Visel A."/>
            <person name="Grigoriev I.V."/>
        </authorList>
    </citation>
    <scope>NUCLEOTIDE SEQUENCE [LARGE SCALE GENOMIC DNA]</scope>
    <source>
        <strain evidence="7">finn</strain>
    </source>
</reference>
<dbReference type="GO" id="GO:0030246">
    <property type="term" value="F:carbohydrate binding"/>
    <property type="evidence" value="ECO:0007669"/>
    <property type="project" value="InterPro"/>
</dbReference>
<keyword evidence="4" id="KW-1133">Transmembrane helix</keyword>
<keyword evidence="2" id="KW-0328">Glycosyltransferase</keyword>
<dbReference type="GO" id="GO:0016757">
    <property type="term" value="F:glycosyltransferase activity"/>
    <property type="evidence" value="ECO:0007669"/>
    <property type="project" value="UniProtKB-KW"/>
</dbReference>
<keyword evidence="3" id="KW-0808">Transferase</keyword>
<dbReference type="STRING" id="1754191.A0A1Y1VP18"/>
<keyword evidence="4" id="KW-0812">Transmembrane</keyword>
<feature type="transmembrane region" description="Helical" evidence="4">
    <location>
        <begin position="34"/>
        <end position="53"/>
    </location>
</feature>